<evidence type="ECO:0000256" key="8">
    <source>
        <dbReference type="ARBA" id="ARBA00014401"/>
    </source>
</evidence>
<dbReference type="PANTHER" id="PTHR21022:SF19">
    <property type="entry name" value="PREPHENATE DEHYDRATASE-RELATED"/>
    <property type="match status" value="1"/>
</dbReference>
<evidence type="ECO:0000256" key="5">
    <source>
        <dbReference type="ARBA" id="ARBA00004817"/>
    </source>
</evidence>
<keyword evidence="13" id="KW-0413">Isomerase</keyword>
<evidence type="ECO:0000256" key="12">
    <source>
        <dbReference type="ARBA" id="ARBA00023222"/>
    </source>
</evidence>
<evidence type="ECO:0000256" key="16">
    <source>
        <dbReference type="ARBA" id="ARBA00031175"/>
    </source>
</evidence>
<comment type="caution">
    <text evidence="22">The sequence shown here is derived from an EMBL/GenBank/DDBJ whole genome shotgun (WGS) entry which is preliminary data.</text>
</comment>
<feature type="domain" description="Chorismate mutase" evidence="19">
    <location>
        <begin position="5"/>
        <end position="98"/>
    </location>
</feature>
<dbReference type="EC" id="5.4.99.5" evidence="6"/>
<proteinExistence type="predicted"/>
<evidence type="ECO:0000256" key="13">
    <source>
        <dbReference type="ARBA" id="ARBA00023235"/>
    </source>
</evidence>
<dbReference type="SUPFAM" id="SSF55021">
    <property type="entry name" value="ACT-like"/>
    <property type="match status" value="1"/>
</dbReference>
<reference evidence="23" key="1">
    <citation type="journal article" date="2019" name="Int. J. Syst. Evol. Microbiol.">
        <title>The Global Catalogue of Microorganisms (GCM) 10K type strain sequencing project: providing services to taxonomists for standard genome sequencing and annotation.</title>
        <authorList>
            <consortium name="The Broad Institute Genomics Platform"/>
            <consortium name="The Broad Institute Genome Sequencing Center for Infectious Disease"/>
            <person name="Wu L."/>
            <person name="Ma J."/>
        </authorList>
    </citation>
    <scope>NUCLEOTIDE SEQUENCE [LARGE SCALE GENOMIC DNA]</scope>
    <source>
        <strain evidence="23">KCTC 52141</strain>
    </source>
</reference>
<dbReference type="InterPro" id="IPR002701">
    <property type="entry name" value="CM_II_prokaryot"/>
</dbReference>
<dbReference type="InterPro" id="IPR002912">
    <property type="entry name" value="ACT_dom"/>
</dbReference>
<evidence type="ECO:0000259" key="21">
    <source>
        <dbReference type="PROSITE" id="PS51671"/>
    </source>
</evidence>
<dbReference type="SMART" id="SM00830">
    <property type="entry name" value="CM_2"/>
    <property type="match status" value="1"/>
</dbReference>
<dbReference type="Pfam" id="PF01842">
    <property type="entry name" value="ACT"/>
    <property type="match status" value="1"/>
</dbReference>
<keyword evidence="12" id="KW-0584">Phenylalanine biosynthesis</keyword>
<evidence type="ECO:0000256" key="14">
    <source>
        <dbReference type="ARBA" id="ARBA00023239"/>
    </source>
</evidence>
<dbReference type="RefSeq" id="WP_339615297.1">
    <property type="nucleotide sequence ID" value="NZ_AP031500.1"/>
</dbReference>
<dbReference type="PROSITE" id="PS51168">
    <property type="entry name" value="CHORISMATE_MUT_2"/>
    <property type="match status" value="1"/>
</dbReference>
<evidence type="ECO:0000256" key="10">
    <source>
        <dbReference type="ARBA" id="ARBA00022605"/>
    </source>
</evidence>
<dbReference type="EC" id="4.2.1.51" evidence="7"/>
<dbReference type="PROSITE" id="PS51171">
    <property type="entry name" value="PREPHENATE_DEHYDR_3"/>
    <property type="match status" value="1"/>
</dbReference>
<evidence type="ECO:0000256" key="11">
    <source>
        <dbReference type="ARBA" id="ARBA00023141"/>
    </source>
</evidence>
<comment type="subcellular location">
    <subcellularLocation>
        <location evidence="3">Cytoplasm</location>
    </subcellularLocation>
</comment>
<protein>
    <recommendedName>
        <fullName evidence="8">Bifunctional chorismate mutase/prephenate dehydratase</fullName>
        <ecNumber evidence="7">4.2.1.51</ecNumber>
        <ecNumber evidence="6">5.4.99.5</ecNumber>
    </recommendedName>
    <alternativeName>
        <fullName evidence="17">Chorismate mutase-prephenate dehydratase</fullName>
    </alternativeName>
    <alternativeName>
        <fullName evidence="16">p-protein</fullName>
    </alternativeName>
</protein>
<comment type="function">
    <text evidence="2">Catalyzes the Claisen rearrangement of chorismate to prephenate and the decarboxylation/dehydration of prephenate to phenylpyruvate.</text>
</comment>
<dbReference type="Gene3D" id="3.40.190.10">
    <property type="entry name" value="Periplasmic binding protein-like II"/>
    <property type="match status" value="2"/>
</dbReference>
<dbReference type="GO" id="GO:0004664">
    <property type="term" value="F:prephenate dehydratase activity"/>
    <property type="evidence" value="ECO:0007669"/>
    <property type="project" value="UniProtKB-EC"/>
</dbReference>
<dbReference type="Gene3D" id="1.20.59.10">
    <property type="entry name" value="Chorismate mutase"/>
    <property type="match status" value="1"/>
</dbReference>
<evidence type="ECO:0000256" key="18">
    <source>
        <dbReference type="ARBA" id="ARBA00047848"/>
    </source>
</evidence>
<evidence type="ECO:0000313" key="22">
    <source>
        <dbReference type="EMBL" id="MFC3155087.1"/>
    </source>
</evidence>
<keyword evidence="11" id="KW-0057">Aromatic amino acid biosynthesis</keyword>
<evidence type="ECO:0000256" key="9">
    <source>
        <dbReference type="ARBA" id="ARBA00022490"/>
    </source>
</evidence>
<evidence type="ECO:0000256" key="1">
    <source>
        <dbReference type="ARBA" id="ARBA00000824"/>
    </source>
</evidence>
<dbReference type="InterPro" id="IPR036263">
    <property type="entry name" value="Chorismate_II_sf"/>
</dbReference>
<accession>A0ABV7HMW3</accession>
<evidence type="ECO:0000256" key="6">
    <source>
        <dbReference type="ARBA" id="ARBA00012404"/>
    </source>
</evidence>
<keyword evidence="9" id="KW-0963">Cytoplasm</keyword>
<dbReference type="PROSITE" id="PS51671">
    <property type="entry name" value="ACT"/>
    <property type="match status" value="1"/>
</dbReference>
<evidence type="ECO:0000256" key="17">
    <source>
        <dbReference type="ARBA" id="ARBA00031520"/>
    </source>
</evidence>
<dbReference type="Pfam" id="PF01817">
    <property type="entry name" value="CM_2"/>
    <property type="match status" value="1"/>
</dbReference>
<dbReference type="InterPro" id="IPR001086">
    <property type="entry name" value="Preph_deHydtase"/>
</dbReference>
<feature type="domain" description="Prephenate dehydratase" evidence="20">
    <location>
        <begin position="98"/>
        <end position="274"/>
    </location>
</feature>
<dbReference type="NCBIfam" id="NF008865">
    <property type="entry name" value="PRK11898.1"/>
    <property type="match status" value="1"/>
</dbReference>
<dbReference type="CDD" id="cd13630">
    <property type="entry name" value="PBP2_PDT_1"/>
    <property type="match status" value="1"/>
</dbReference>
<gene>
    <name evidence="22" type="primary">pheA</name>
    <name evidence="22" type="ORF">ACFOEB_07730</name>
</gene>
<keyword evidence="10" id="KW-0028">Amino-acid biosynthesis</keyword>
<evidence type="ECO:0000256" key="3">
    <source>
        <dbReference type="ARBA" id="ARBA00004496"/>
    </source>
</evidence>
<dbReference type="NCBIfam" id="TIGR01807">
    <property type="entry name" value="CM_P2"/>
    <property type="match status" value="1"/>
</dbReference>
<dbReference type="PANTHER" id="PTHR21022">
    <property type="entry name" value="PREPHENATE DEHYDRATASE P PROTEIN"/>
    <property type="match status" value="1"/>
</dbReference>
<dbReference type="PROSITE" id="PS00857">
    <property type="entry name" value="PREPHENATE_DEHYDR_1"/>
    <property type="match status" value="1"/>
</dbReference>
<dbReference type="PROSITE" id="PS00858">
    <property type="entry name" value="PREPHENATE_DEHYDR_2"/>
    <property type="match status" value="1"/>
</dbReference>
<dbReference type="SUPFAM" id="SSF53850">
    <property type="entry name" value="Periplasmic binding protein-like II"/>
    <property type="match status" value="1"/>
</dbReference>
<dbReference type="EMBL" id="JBHRTL010000006">
    <property type="protein sequence ID" value="MFC3155087.1"/>
    <property type="molecule type" value="Genomic_DNA"/>
</dbReference>
<evidence type="ECO:0000259" key="20">
    <source>
        <dbReference type="PROSITE" id="PS51171"/>
    </source>
</evidence>
<dbReference type="Proteomes" id="UP001595548">
    <property type="component" value="Unassembled WGS sequence"/>
</dbReference>
<dbReference type="PIRSF" id="PIRSF001500">
    <property type="entry name" value="Chor_mut_pdt_Ppr"/>
    <property type="match status" value="1"/>
</dbReference>
<comment type="pathway">
    <text evidence="5">Metabolic intermediate biosynthesis; prephenate biosynthesis; prephenate from chorismate: step 1/1.</text>
</comment>
<dbReference type="CDD" id="cd04905">
    <property type="entry name" value="ACT_CM-PDT"/>
    <property type="match status" value="1"/>
</dbReference>
<dbReference type="InterPro" id="IPR045865">
    <property type="entry name" value="ACT-like_dom_sf"/>
</dbReference>
<evidence type="ECO:0000256" key="4">
    <source>
        <dbReference type="ARBA" id="ARBA00004741"/>
    </source>
</evidence>
<dbReference type="InterPro" id="IPR010957">
    <property type="entry name" value="G/b/e-P-prot_chorismate_mutase"/>
</dbReference>
<keyword evidence="23" id="KW-1185">Reference proteome</keyword>
<evidence type="ECO:0000313" key="23">
    <source>
        <dbReference type="Proteomes" id="UP001595548"/>
    </source>
</evidence>
<feature type="domain" description="ACT" evidence="21">
    <location>
        <begin position="286"/>
        <end position="363"/>
    </location>
</feature>
<evidence type="ECO:0000256" key="2">
    <source>
        <dbReference type="ARBA" id="ARBA00002364"/>
    </source>
</evidence>
<keyword evidence="15" id="KW-0511">Multifunctional enzyme</keyword>
<dbReference type="InterPro" id="IPR036979">
    <property type="entry name" value="CM_dom_sf"/>
</dbReference>
<evidence type="ECO:0000256" key="7">
    <source>
        <dbReference type="ARBA" id="ARBA00013147"/>
    </source>
</evidence>
<sequence>MSDTHNEREQLLALRDRIDEIDATIGKLISERAGCAQKVAEVKSASTEGDVLFYRPEREAQVLRKAMERNEGPLSDEEMARLFREIMSACLALERPIKVAYLGPEGTFTQQAAQKHFGASAVAMPFSAIDEVFREVEAGAVNYGVVPVENSTEGVVSHTLDNFMNSNLKICGEVELRVHHNLMVSSVTDVKSISRIYSHGQSLAQCRKWLDAHYPKAERIAVSSNAEAARRLKGEWNAAAIAPEKAAELYDLQVVSEKIEDQPDNSTRFLIIGTQAVPASGVDKTSLLIAMRNQPGALHNLLAPFHAHDIDLTRVETRPSRSGVWTYVFFVDFTGHVDDPVIRATLDEVSARVSDLKILGSYPKAVL</sequence>
<dbReference type="InterPro" id="IPR008242">
    <property type="entry name" value="Chor_mutase/pphenate_deHydtase"/>
</dbReference>
<dbReference type="SUPFAM" id="SSF48600">
    <property type="entry name" value="Chorismate mutase II"/>
    <property type="match status" value="1"/>
</dbReference>
<name>A0ABV7HMW3_9GAMM</name>
<comment type="catalytic activity">
    <reaction evidence="18">
        <text>prephenate + H(+) = 3-phenylpyruvate + CO2 + H2O</text>
        <dbReference type="Rhea" id="RHEA:21648"/>
        <dbReference type="ChEBI" id="CHEBI:15377"/>
        <dbReference type="ChEBI" id="CHEBI:15378"/>
        <dbReference type="ChEBI" id="CHEBI:16526"/>
        <dbReference type="ChEBI" id="CHEBI:18005"/>
        <dbReference type="ChEBI" id="CHEBI:29934"/>
        <dbReference type="EC" id="4.2.1.51"/>
    </reaction>
</comment>
<dbReference type="InterPro" id="IPR018528">
    <property type="entry name" value="Preph_deHydtase_CS"/>
</dbReference>
<evidence type="ECO:0000259" key="19">
    <source>
        <dbReference type="PROSITE" id="PS51168"/>
    </source>
</evidence>
<dbReference type="Gene3D" id="3.30.70.260">
    <property type="match status" value="1"/>
</dbReference>
<comment type="catalytic activity">
    <reaction evidence="1">
        <text>chorismate = prephenate</text>
        <dbReference type="Rhea" id="RHEA:13897"/>
        <dbReference type="ChEBI" id="CHEBI:29748"/>
        <dbReference type="ChEBI" id="CHEBI:29934"/>
        <dbReference type="EC" id="5.4.99.5"/>
    </reaction>
</comment>
<keyword evidence="14 22" id="KW-0456">Lyase</keyword>
<comment type="pathway">
    <text evidence="4">Amino-acid biosynthesis; L-phenylalanine biosynthesis; phenylpyruvate from prephenate: step 1/1.</text>
</comment>
<dbReference type="Pfam" id="PF00800">
    <property type="entry name" value="PDT"/>
    <property type="match status" value="1"/>
</dbReference>
<organism evidence="22 23">
    <name type="scientific">Gilvimarinus japonicus</name>
    <dbReference type="NCBI Taxonomy" id="1796469"/>
    <lineage>
        <taxon>Bacteria</taxon>
        <taxon>Pseudomonadati</taxon>
        <taxon>Pseudomonadota</taxon>
        <taxon>Gammaproteobacteria</taxon>
        <taxon>Cellvibrionales</taxon>
        <taxon>Cellvibrionaceae</taxon>
        <taxon>Gilvimarinus</taxon>
    </lineage>
</organism>
<evidence type="ECO:0000256" key="15">
    <source>
        <dbReference type="ARBA" id="ARBA00023268"/>
    </source>
</evidence>